<dbReference type="Proteomes" id="UP001196068">
    <property type="component" value="Unassembled WGS sequence"/>
</dbReference>
<feature type="domain" description="Photolyase/cryptochrome alpha/beta" evidence="11">
    <location>
        <begin position="3"/>
        <end position="131"/>
    </location>
</feature>
<dbReference type="GO" id="GO:0000719">
    <property type="term" value="P:photoreactive repair"/>
    <property type="evidence" value="ECO:0007669"/>
    <property type="project" value="UniProtKB-ARBA"/>
</dbReference>
<evidence type="ECO:0000313" key="13">
    <source>
        <dbReference type="Proteomes" id="UP001196068"/>
    </source>
</evidence>
<sequence>MPDPAILWFRQDLRLADNPALVAAIAAGPVLPVYILDDDAAGPWAPGGAGRWWLHHSLASLGDALKATGAPLTLLRGRAETLIPALAQSVGATQVHAGRLVEPFARERDHRIAEALGAVGATLTLHTSSLIAEPHRIRSGAGTPFAVYTPFSRAIFALGEPDAPLPAPKRIAGVPPAPDSLTLDALDLLPSRDWADAFPELWTPGEDGAAARIKRFTPKALRSYGDDRNAPGIAGTSGLSPHLHWGEVSPRQVWHAAREAGAEGQDTFLKEILWREFSYHLLWHRPELPETPLRKEFERFPWKRDAKLLRAWQRGQTGYPIVDAGMRQLWTHGWMHNRVRMITASFLIKHLLQPWQDGAAWFWDTLVDADLASNSASWQWVAGSGSDAAPYFRVFNPILQGEKFDGAGAYVRRYVPELAALPDKLIQRPWEAPPELRATVDYPAPIIAHDEGRARALAAFASLKG</sequence>
<dbReference type="GO" id="GO:0003677">
    <property type="term" value="F:DNA binding"/>
    <property type="evidence" value="ECO:0007669"/>
    <property type="project" value="TreeGrafter"/>
</dbReference>
<dbReference type="InterPro" id="IPR036134">
    <property type="entry name" value="Crypto/Photolyase_FAD-like_sf"/>
</dbReference>
<dbReference type="FunFam" id="1.10.579.10:FF:000003">
    <property type="entry name" value="Deoxyribodipyrimidine photo-lyase"/>
    <property type="match status" value="1"/>
</dbReference>
<dbReference type="RefSeq" id="WP_211874686.1">
    <property type="nucleotide sequence ID" value="NZ_JAAEDH010000013.1"/>
</dbReference>
<dbReference type="InterPro" id="IPR018394">
    <property type="entry name" value="DNA_photolyase_1_CS_C"/>
</dbReference>
<dbReference type="Gene3D" id="3.40.50.620">
    <property type="entry name" value="HUPs"/>
    <property type="match status" value="1"/>
</dbReference>
<gene>
    <name evidence="12" type="ORF">GXW79_12225</name>
</gene>
<dbReference type="Pfam" id="PF00875">
    <property type="entry name" value="DNA_photolyase"/>
    <property type="match status" value="1"/>
</dbReference>
<comment type="catalytic activity">
    <reaction evidence="7">
        <text>cyclobutadipyrimidine (in DNA) = 2 pyrimidine residues (in DNA).</text>
        <dbReference type="EC" id="4.1.99.3"/>
    </reaction>
</comment>
<comment type="cofactor">
    <cofactor evidence="1">
        <name>(6R)-5,10-methylene-5,6,7,8-tetrahydrofolate</name>
        <dbReference type="ChEBI" id="CHEBI:15636"/>
    </cofactor>
</comment>
<dbReference type="Gene3D" id="1.25.40.80">
    <property type="match status" value="1"/>
</dbReference>
<feature type="binding site" evidence="8">
    <location>
        <begin position="236"/>
        <end position="240"/>
    </location>
    <ligand>
        <name>FAD</name>
        <dbReference type="ChEBI" id="CHEBI:57692"/>
    </ligand>
</feature>
<comment type="cofactor">
    <cofactor evidence="8">
        <name>FAD</name>
        <dbReference type="ChEBI" id="CHEBI:57692"/>
    </cofactor>
    <text evidence="8">Binds 1 FAD per subunit.</text>
</comment>
<feature type="site" description="Electron transfer via tryptophanyl radical" evidence="9">
    <location>
        <position position="378"/>
    </location>
</feature>
<feature type="binding site" evidence="8">
    <location>
        <begin position="368"/>
        <end position="370"/>
    </location>
    <ligand>
        <name>FAD</name>
        <dbReference type="ChEBI" id="CHEBI:57692"/>
    </ligand>
</feature>
<keyword evidence="4 8" id="KW-0285">Flavoprotein</keyword>
<proteinExistence type="inferred from homology"/>
<organism evidence="12 13">
    <name type="scientific">Plastoroseomonas arctica</name>
    <dbReference type="NCBI Taxonomy" id="1509237"/>
    <lineage>
        <taxon>Bacteria</taxon>
        <taxon>Pseudomonadati</taxon>
        <taxon>Pseudomonadota</taxon>
        <taxon>Alphaproteobacteria</taxon>
        <taxon>Acetobacterales</taxon>
        <taxon>Acetobacteraceae</taxon>
        <taxon>Plastoroseomonas</taxon>
    </lineage>
</organism>
<dbReference type="Gene3D" id="1.10.579.10">
    <property type="entry name" value="DNA Cyclobutane Dipyrimidine Photolyase, subunit A, domain 3"/>
    <property type="match status" value="1"/>
</dbReference>
<keyword evidence="6 10" id="KW-0157">Chromophore</keyword>
<feature type="binding site" evidence="8">
    <location>
        <position position="268"/>
    </location>
    <ligand>
        <name>FAD</name>
        <dbReference type="ChEBI" id="CHEBI:57692"/>
    </ligand>
</feature>
<evidence type="ECO:0000256" key="3">
    <source>
        <dbReference type="ARBA" id="ARBA00014046"/>
    </source>
</evidence>
<reference evidence="12" key="1">
    <citation type="submission" date="2020-01" db="EMBL/GenBank/DDBJ databases">
        <authorList>
            <person name="Rat A."/>
        </authorList>
    </citation>
    <scope>NUCLEOTIDE SEQUENCE</scope>
    <source>
        <strain evidence="12">LMG 28251</strain>
    </source>
</reference>
<accession>A0AAF1K419</accession>
<dbReference type="GO" id="GO:0071949">
    <property type="term" value="F:FAD binding"/>
    <property type="evidence" value="ECO:0007669"/>
    <property type="project" value="TreeGrafter"/>
</dbReference>
<comment type="similarity">
    <text evidence="10">Belongs to the DNA photolyase family.</text>
</comment>
<feature type="site" description="Electron transfer via tryptophanyl radical" evidence="9">
    <location>
        <position position="302"/>
    </location>
</feature>
<evidence type="ECO:0000256" key="6">
    <source>
        <dbReference type="ARBA" id="ARBA00022991"/>
    </source>
</evidence>
<dbReference type="GO" id="GO:0009416">
    <property type="term" value="P:response to light stimulus"/>
    <property type="evidence" value="ECO:0007669"/>
    <property type="project" value="TreeGrafter"/>
</dbReference>
<dbReference type="PROSITE" id="PS51645">
    <property type="entry name" value="PHR_CRY_ALPHA_BETA"/>
    <property type="match status" value="1"/>
</dbReference>
<feature type="binding site" evidence="8">
    <location>
        <position position="224"/>
    </location>
    <ligand>
        <name>FAD</name>
        <dbReference type="ChEBI" id="CHEBI:57692"/>
    </ligand>
</feature>
<dbReference type="InterPro" id="IPR005101">
    <property type="entry name" value="Cryptochr/Photolyase_FAD-bd"/>
</dbReference>
<comment type="caution">
    <text evidence="12">The sequence shown here is derived from an EMBL/GenBank/DDBJ whole genome shotgun (WGS) entry which is preliminary data.</text>
</comment>
<evidence type="ECO:0000256" key="1">
    <source>
        <dbReference type="ARBA" id="ARBA00001932"/>
    </source>
</evidence>
<keyword evidence="5 8" id="KW-0274">FAD</keyword>
<dbReference type="PANTHER" id="PTHR11455">
    <property type="entry name" value="CRYPTOCHROME"/>
    <property type="match status" value="1"/>
</dbReference>
<evidence type="ECO:0000256" key="9">
    <source>
        <dbReference type="PIRSR" id="PIRSR602081-2"/>
    </source>
</evidence>
<dbReference type="PROSITE" id="PS00691">
    <property type="entry name" value="DNA_PHOTOLYASES_1_2"/>
    <property type="match status" value="1"/>
</dbReference>
<dbReference type="GO" id="GO:0003904">
    <property type="term" value="F:deoxyribodipyrimidine photo-lyase activity"/>
    <property type="evidence" value="ECO:0007669"/>
    <property type="project" value="UniProtKB-EC"/>
</dbReference>
<keyword evidence="13" id="KW-1185">Reference proteome</keyword>
<feature type="site" description="Electron transfer via tryptophanyl radical" evidence="9">
    <location>
        <position position="355"/>
    </location>
</feature>
<dbReference type="SUPFAM" id="SSF48173">
    <property type="entry name" value="Cryptochrome/photolyase FAD-binding domain"/>
    <property type="match status" value="1"/>
</dbReference>
<dbReference type="EC" id="4.1.99.3" evidence="2"/>
<dbReference type="Pfam" id="PF03441">
    <property type="entry name" value="FAD_binding_7"/>
    <property type="match status" value="1"/>
</dbReference>
<evidence type="ECO:0000256" key="5">
    <source>
        <dbReference type="ARBA" id="ARBA00022827"/>
    </source>
</evidence>
<evidence type="ECO:0000256" key="4">
    <source>
        <dbReference type="ARBA" id="ARBA00022630"/>
    </source>
</evidence>
<evidence type="ECO:0000313" key="12">
    <source>
        <dbReference type="EMBL" id="MBR0655839.1"/>
    </source>
</evidence>
<evidence type="ECO:0000256" key="10">
    <source>
        <dbReference type="RuleBase" id="RU004182"/>
    </source>
</evidence>
<evidence type="ECO:0000256" key="8">
    <source>
        <dbReference type="PIRSR" id="PIRSR602081-1"/>
    </source>
</evidence>
<dbReference type="InterPro" id="IPR002081">
    <property type="entry name" value="Cryptochrome/DNA_photolyase_1"/>
</dbReference>
<dbReference type="SUPFAM" id="SSF52425">
    <property type="entry name" value="Cryptochrome/photolyase, N-terminal domain"/>
    <property type="match status" value="1"/>
</dbReference>
<evidence type="ECO:0000256" key="2">
    <source>
        <dbReference type="ARBA" id="ARBA00013149"/>
    </source>
</evidence>
<dbReference type="PANTHER" id="PTHR11455:SF9">
    <property type="entry name" value="CRYPTOCHROME CIRCADIAN CLOCK 5 ISOFORM X1"/>
    <property type="match status" value="1"/>
</dbReference>
<name>A0AAF1K419_9PROT</name>
<dbReference type="PROSITE" id="PS00394">
    <property type="entry name" value="DNA_PHOTOLYASES_1_1"/>
    <property type="match status" value="1"/>
</dbReference>
<protein>
    <recommendedName>
        <fullName evidence="3">Deoxyribodipyrimidine photo-lyase</fullName>
        <ecNumber evidence="2">4.1.99.3</ecNumber>
    </recommendedName>
</protein>
<dbReference type="PRINTS" id="PR00147">
    <property type="entry name" value="DNAPHOTLYASE"/>
</dbReference>
<dbReference type="EMBL" id="JAAEDH010000013">
    <property type="protein sequence ID" value="MBR0655839.1"/>
    <property type="molecule type" value="Genomic_DNA"/>
</dbReference>
<dbReference type="InterPro" id="IPR006050">
    <property type="entry name" value="DNA_photolyase_N"/>
</dbReference>
<evidence type="ECO:0000259" key="11">
    <source>
        <dbReference type="PROSITE" id="PS51645"/>
    </source>
</evidence>
<reference evidence="12" key="2">
    <citation type="journal article" date="2021" name="Syst. Appl. Microbiol.">
        <title>Roseomonas hellenica sp. nov., isolated from roots of wild-growing Alkanna tinctoria.</title>
        <authorList>
            <person name="Rat A."/>
            <person name="Naranjo H.D."/>
            <person name="Lebbe L."/>
            <person name="Cnockaert M."/>
            <person name="Krigas N."/>
            <person name="Grigoriadou K."/>
            <person name="Maloupa E."/>
            <person name="Willems A."/>
        </authorList>
    </citation>
    <scope>NUCLEOTIDE SEQUENCE</scope>
    <source>
        <strain evidence="12">LMG 28251</strain>
    </source>
</reference>
<dbReference type="AlphaFoldDB" id="A0AAF1K419"/>
<dbReference type="InterPro" id="IPR014729">
    <property type="entry name" value="Rossmann-like_a/b/a_fold"/>
</dbReference>
<dbReference type="InterPro" id="IPR036155">
    <property type="entry name" value="Crypto/Photolyase_N_sf"/>
</dbReference>
<evidence type="ECO:0000256" key="7">
    <source>
        <dbReference type="ARBA" id="ARBA00033999"/>
    </source>
</evidence>